<keyword evidence="2" id="KW-1185">Reference proteome</keyword>
<sequence length="186" mass="20176">MVRDEKQKGDASGEKQVVKTEGAYCECGEGYACTITKTEGPDAGKVFVECGNGCKCAFWHLNRSMELIYVYLLGELWKTRWFQLIARRSVSVDQDGLVSSEKLTTLKKPNLFTIAVQKDVDEKQKGEASGEQQVVTTEGAYCECGEGYACTITKTEGPGAGKVFVKCGNGCKCEIPGCDGVAVLKD</sequence>
<evidence type="ECO:0000313" key="1">
    <source>
        <dbReference type="EMBL" id="KAJ8451347.1"/>
    </source>
</evidence>
<evidence type="ECO:0000313" key="2">
    <source>
        <dbReference type="Proteomes" id="UP001153076"/>
    </source>
</evidence>
<dbReference type="Proteomes" id="UP001153076">
    <property type="component" value="Unassembled WGS sequence"/>
</dbReference>
<name>A0A9Q1QR08_9CARY</name>
<proteinExistence type="predicted"/>
<dbReference type="AlphaFoldDB" id="A0A9Q1QR08"/>
<organism evidence="1 2">
    <name type="scientific">Carnegiea gigantea</name>
    <dbReference type="NCBI Taxonomy" id="171969"/>
    <lineage>
        <taxon>Eukaryota</taxon>
        <taxon>Viridiplantae</taxon>
        <taxon>Streptophyta</taxon>
        <taxon>Embryophyta</taxon>
        <taxon>Tracheophyta</taxon>
        <taxon>Spermatophyta</taxon>
        <taxon>Magnoliopsida</taxon>
        <taxon>eudicotyledons</taxon>
        <taxon>Gunneridae</taxon>
        <taxon>Pentapetalae</taxon>
        <taxon>Caryophyllales</taxon>
        <taxon>Cactineae</taxon>
        <taxon>Cactaceae</taxon>
        <taxon>Cactoideae</taxon>
        <taxon>Echinocereeae</taxon>
        <taxon>Carnegiea</taxon>
    </lineage>
</organism>
<gene>
    <name evidence="1" type="ORF">Cgig2_014119</name>
</gene>
<dbReference type="EMBL" id="JAKOGI010000010">
    <property type="protein sequence ID" value="KAJ8451347.1"/>
    <property type="molecule type" value="Genomic_DNA"/>
</dbReference>
<accession>A0A9Q1QR08</accession>
<reference evidence="1" key="1">
    <citation type="submission" date="2022-04" db="EMBL/GenBank/DDBJ databases">
        <title>Carnegiea gigantea Genome sequencing and assembly v2.</title>
        <authorList>
            <person name="Copetti D."/>
            <person name="Sanderson M.J."/>
            <person name="Burquez A."/>
            <person name="Wojciechowski M.F."/>
        </authorList>
    </citation>
    <scope>NUCLEOTIDE SEQUENCE</scope>
    <source>
        <strain evidence="1">SGP5-SGP5p</strain>
        <tissue evidence="1">Aerial part</tissue>
    </source>
</reference>
<dbReference type="OrthoDB" id="848208at2759"/>
<comment type="caution">
    <text evidence="1">The sequence shown here is derived from an EMBL/GenBank/DDBJ whole genome shotgun (WGS) entry which is preliminary data.</text>
</comment>
<protein>
    <submittedName>
        <fullName evidence="1">Uncharacterized protein</fullName>
    </submittedName>
</protein>